<proteinExistence type="evidence at transcript level"/>
<evidence type="ECO:0000256" key="10">
    <source>
        <dbReference type="RuleBase" id="RU351113"/>
    </source>
</evidence>
<dbReference type="Pfam" id="PF02949">
    <property type="entry name" value="7tm_6"/>
    <property type="match status" value="1"/>
</dbReference>
<reference evidence="11" key="1">
    <citation type="journal article" date="2016" name="BMC Genomics">
        <title>Antennal transcriptome analysis and expression profiles of odorant binding proteins in Eogystia hippophaecolus (Lepidoptera: Cossidae).</title>
        <authorList>
            <person name="Hu P."/>
            <person name="Tao J."/>
            <person name="Cui M."/>
            <person name="Gao C."/>
            <person name="Lu P."/>
            <person name="Luo Y."/>
        </authorList>
    </citation>
    <scope>NUCLEOTIDE SEQUENCE</scope>
</reference>
<evidence type="ECO:0000256" key="2">
    <source>
        <dbReference type="ARBA" id="ARBA00022475"/>
    </source>
</evidence>
<keyword evidence="3 10" id="KW-0716">Sensory transduction</keyword>
<keyword evidence="6 10" id="KW-1133">Transmembrane helix</keyword>
<organism evidence="11">
    <name type="scientific">Eogystia hippophaecolus</name>
    <name type="common">Moth</name>
    <name type="synonym">Holcocerus hippophaecolus</name>
    <dbReference type="NCBI Taxonomy" id="1206364"/>
    <lineage>
        <taxon>Eukaryota</taxon>
        <taxon>Metazoa</taxon>
        <taxon>Ecdysozoa</taxon>
        <taxon>Arthropoda</taxon>
        <taxon>Hexapoda</taxon>
        <taxon>Insecta</taxon>
        <taxon>Pterygota</taxon>
        <taxon>Neoptera</taxon>
        <taxon>Endopterygota</taxon>
        <taxon>Lepidoptera</taxon>
        <taxon>Glossata</taxon>
        <taxon>Ditrysia</taxon>
        <taxon>Cossoidea</taxon>
        <taxon>Cossidae</taxon>
        <taxon>Cossinae</taxon>
        <taxon>Eogystia</taxon>
    </lineage>
</organism>
<dbReference type="InterPro" id="IPR004117">
    <property type="entry name" value="7tm6_olfct_rcpt"/>
</dbReference>
<keyword evidence="8 10" id="KW-0675">Receptor</keyword>
<keyword evidence="9 10" id="KW-0807">Transducer</keyword>
<evidence type="ECO:0000256" key="9">
    <source>
        <dbReference type="ARBA" id="ARBA00023224"/>
    </source>
</evidence>
<keyword evidence="7 10" id="KW-0472">Membrane</keyword>
<dbReference type="PANTHER" id="PTHR21137:SF35">
    <property type="entry name" value="ODORANT RECEPTOR 19A-RELATED"/>
    <property type="match status" value="1"/>
</dbReference>
<feature type="transmembrane region" description="Helical" evidence="10">
    <location>
        <begin position="297"/>
        <end position="318"/>
    </location>
</feature>
<feature type="transmembrane region" description="Helical" evidence="10">
    <location>
        <begin position="47"/>
        <end position="68"/>
    </location>
</feature>
<dbReference type="GO" id="GO:0005549">
    <property type="term" value="F:odorant binding"/>
    <property type="evidence" value="ECO:0007669"/>
    <property type="project" value="InterPro"/>
</dbReference>
<evidence type="ECO:0000256" key="4">
    <source>
        <dbReference type="ARBA" id="ARBA00022692"/>
    </source>
</evidence>
<comment type="caution">
    <text evidence="10">Lacks conserved residue(s) required for the propagation of feature annotation.</text>
</comment>
<keyword evidence="5 10" id="KW-0552">Olfaction</keyword>
<comment type="subcellular location">
    <subcellularLocation>
        <location evidence="1 10">Cell membrane</location>
        <topology evidence="1 10">Multi-pass membrane protein</topology>
    </subcellularLocation>
</comment>
<sequence length="423" mass="48535">MNTLISASEILAIKHLKIMRFILSSNGSWPGEVLGEKTPIILKCYRFYIPLQALGLLIAQVCYLVKYFKVLNIFSMGHMYITTFITVLICIRGITVCLKKYRDISRQFLMAFHLIHFRHKSDYHEKIYGIVDKVSYYFTIYLLFITLCAASLFNGLPVYNNYKMGAFTGEKRENITLEFSVYYYLYPGFNAEDYFIVCTIYNFYLSLTTAICICFLDLYLSIMIFQIIGHIQILKNNIENITKPRTVTGKTNRIDDTEPSYSMPFSAEENDAIHTKLVDIVHHHRLIVNFTDDISNFFGPVLASYNLFHLVSGCLLLFECSRGGDALARYGPLTVILFGQLMQISIIFEIVGYMSEKLIYAVYCTPWESMNISNQRSVCILLHRVQTPIQVTAMGMTPVGVQSMAAIIKTSLSYFAFLRSMDN</sequence>
<evidence type="ECO:0000256" key="7">
    <source>
        <dbReference type="ARBA" id="ARBA00023136"/>
    </source>
</evidence>
<evidence type="ECO:0000256" key="6">
    <source>
        <dbReference type="ARBA" id="ARBA00022989"/>
    </source>
</evidence>
<comment type="similarity">
    <text evidence="10">Belongs to the insect chemoreceptor superfamily. Heteromeric odorant receptor channel (TC 1.A.69) family.</text>
</comment>
<evidence type="ECO:0000256" key="3">
    <source>
        <dbReference type="ARBA" id="ARBA00022606"/>
    </source>
</evidence>
<dbReference type="GO" id="GO:0004984">
    <property type="term" value="F:olfactory receptor activity"/>
    <property type="evidence" value="ECO:0007669"/>
    <property type="project" value="InterPro"/>
</dbReference>
<evidence type="ECO:0000313" key="11">
    <source>
        <dbReference type="EMBL" id="AOG12954.1"/>
    </source>
</evidence>
<evidence type="ECO:0000256" key="8">
    <source>
        <dbReference type="ARBA" id="ARBA00023170"/>
    </source>
</evidence>
<keyword evidence="4 10" id="KW-0812">Transmembrane</keyword>
<accession>A0A1B3P5U3</accession>
<evidence type="ECO:0000256" key="1">
    <source>
        <dbReference type="ARBA" id="ARBA00004651"/>
    </source>
</evidence>
<protein>
    <recommendedName>
        <fullName evidence="10">Odorant receptor</fullName>
    </recommendedName>
</protein>
<keyword evidence="2" id="KW-1003">Cell membrane</keyword>
<evidence type="ECO:0000256" key="5">
    <source>
        <dbReference type="ARBA" id="ARBA00022725"/>
    </source>
</evidence>
<name>A0A1B3P5U3_EOGHI</name>
<dbReference type="GO" id="GO:0005886">
    <property type="term" value="C:plasma membrane"/>
    <property type="evidence" value="ECO:0007669"/>
    <property type="project" value="UniProtKB-SubCell"/>
</dbReference>
<feature type="transmembrane region" description="Helical" evidence="10">
    <location>
        <begin position="194"/>
        <end position="220"/>
    </location>
</feature>
<feature type="transmembrane region" description="Helical" evidence="10">
    <location>
        <begin position="134"/>
        <end position="153"/>
    </location>
</feature>
<dbReference type="EMBL" id="KX656005">
    <property type="protein sequence ID" value="AOG12954.1"/>
    <property type="molecule type" value="mRNA"/>
</dbReference>
<dbReference type="GO" id="GO:0007165">
    <property type="term" value="P:signal transduction"/>
    <property type="evidence" value="ECO:0007669"/>
    <property type="project" value="UniProtKB-KW"/>
</dbReference>
<dbReference type="AlphaFoldDB" id="A0A1B3P5U3"/>
<feature type="transmembrane region" description="Helical" evidence="10">
    <location>
        <begin position="330"/>
        <end position="351"/>
    </location>
</feature>
<feature type="transmembrane region" description="Helical" evidence="10">
    <location>
        <begin position="80"/>
        <end position="98"/>
    </location>
</feature>
<dbReference type="PANTHER" id="PTHR21137">
    <property type="entry name" value="ODORANT RECEPTOR"/>
    <property type="match status" value="1"/>
</dbReference>